<dbReference type="EMBL" id="CATNWA010021611">
    <property type="protein sequence ID" value="CAI9623291.1"/>
    <property type="molecule type" value="Genomic_DNA"/>
</dbReference>
<evidence type="ECO:0000313" key="2">
    <source>
        <dbReference type="EMBL" id="CAI9623291.1"/>
    </source>
</evidence>
<evidence type="ECO:0000256" key="1">
    <source>
        <dbReference type="SAM" id="Phobius"/>
    </source>
</evidence>
<protein>
    <submittedName>
        <fullName evidence="2">Uncharacterized protein</fullName>
    </submittedName>
</protein>
<keyword evidence="1" id="KW-0812">Transmembrane</keyword>
<evidence type="ECO:0000313" key="3">
    <source>
        <dbReference type="Proteomes" id="UP001162483"/>
    </source>
</evidence>
<keyword evidence="3" id="KW-1185">Reference proteome</keyword>
<proteinExistence type="predicted"/>
<accession>A0ABN9HNB4</accession>
<sequence length="88" mass="9720">MCPLQHPRPSPPADSGFHVLVPVTSGYTAPEPVANLKVLKISFFFKTIITYISHTFCPYCFVLCSACILTVLSAWKLRKVHGVQKASL</sequence>
<feature type="transmembrane region" description="Helical" evidence="1">
    <location>
        <begin position="48"/>
        <end position="75"/>
    </location>
</feature>
<organism evidence="2 3">
    <name type="scientific">Staurois parvus</name>
    <dbReference type="NCBI Taxonomy" id="386267"/>
    <lineage>
        <taxon>Eukaryota</taxon>
        <taxon>Metazoa</taxon>
        <taxon>Chordata</taxon>
        <taxon>Craniata</taxon>
        <taxon>Vertebrata</taxon>
        <taxon>Euteleostomi</taxon>
        <taxon>Amphibia</taxon>
        <taxon>Batrachia</taxon>
        <taxon>Anura</taxon>
        <taxon>Neobatrachia</taxon>
        <taxon>Ranoidea</taxon>
        <taxon>Ranidae</taxon>
        <taxon>Staurois</taxon>
    </lineage>
</organism>
<reference evidence="2" key="1">
    <citation type="submission" date="2023-05" db="EMBL/GenBank/DDBJ databases">
        <authorList>
            <person name="Stuckert A."/>
        </authorList>
    </citation>
    <scope>NUCLEOTIDE SEQUENCE</scope>
</reference>
<gene>
    <name evidence="2" type="ORF">SPARVUS_LOCUS16446497</name>
</gene>
<name>A0ABN9HNB4_9NEOB</name>
<dbReference type="Proteomes" id="UP001162483">
    <property type="component" value="Unassembled WGS sequence"/>
</dbReference>
<keyword evidence="1" id="KW-1133">Transmembrane helix</keyword>
<keyword evidence="1" id="KW-0472">Membrane</keyword>
<comment type="caution">
    <text evidence="2">The sequence shown here is derived from an EMBL/GenBank/DDBJ whole genome shotgun (WGS) entry which is preliminary data.</text>
</comment>